<sequence length="266" mass="29890">MMRDSRELAGAWSRFQSHGFAPATEDLAPLVARYWWARWDLRGEPDYAQLIVPYPSVQLTFSTDAPPMVRGASRGRVRRTLSGLGAVFGVTFRPGIFRRFLASPVESITDRAVPAAAVFGDSLPRLNAAPLRETPDPPTVVAAMATEVERFLRERLPPPDPIGDEVAAWLADIAATPELRRVDHLTARYGVPARRLQRLFAEHAGVSPKWVIRRFRLHEITERMARREPIDWAGLAFELGYADQAHLIRDFTAMFGEPPTSYAARY</sequence>
<keyword evidence="3" id="KW-0804">Transcription</keyword>
<reference evidence="6" key="1">
    <citation type="journal article" date="2019" name="Int. J. Syst. Evol. Microbiol.">
        <title>The Global Catalogue of Microorganisms (GCM) 10K type strain sequencing project: providing services to taxonomists for standard genome sequencing and annotation.</title>
        <authorList>
            <consortium name="The Broad Institute Genomics Platform"/>
            <consortium name="The Broad Institute Genome Sequencing Center for Infectious Disease"/>
            <person name="Wu L."/>
            <person name="Ma J."/>
        </authorList>
    </citation>
    <scope>NUCLEOTIDE SEQUENCE [LARGE SCALE GENOMIC DNA]</scope>
    <source>
        <strain evidence="6">JCM 17441</strain>
    </source>
</reference>
<accession>A0ABP8DHR9</accession>
<evidence type="ECO:0000313" key="5">
    <source>
        <dbReference type="EMBL" id="GAA4256160.1"/>
    </source>
</evidence>
<evidence type="ECO:0000259" key="4">
    <source>
        <dbReference type="PROSITE" id="PS01124"/>
    </source>
</evidence>
<dbReference type="Proteomes" id="UP001500620">
    <property type="component" value="Unassembled WGS sequence"/>
</dbReference>
<dbReference type="Gene3D" id="1.10.10.60">
    <property type="entry name" value="Homeodomain-like"/>
    <property type="match status" value="1"/>
</dbReference>
<dbReference type="PANTHER" id="PTHR46796">
    <property type="entry name" value="HTH-TYPE TRANSCRIPTIONAL ACTIVATOR RHAS-RELATED"/>
    <property type="match status" value="1"/>
</dbReference>
<dbReference type="EMBL" id="BAABAT010000023">
    <property type="protein sequence ID" value="GAA4256160.1"/>
    <property type="molecule type" value="Genomic_DNA"/>
</dbReference>
<evidence type="ECO:0000313" key="6">
    <source>
        <dbReference type="Proteomes" id="UP001500620"/>
    </source>
</evidence>
<name>A0ABP8DHR9_9ACTN</name>
<protein>
    <submittedName>
        <fullName evidence="5">Helix-turn-helix domain-containing protein</fullName>
    </submittedName>
</protein>
<keyword evidence="2" id="KW-0238">DNA-binding</keyword>
<dbReference type="InterPro" id="IPR050204">
    <property type="entry name" value="AraC_XylS_family_regulators"/>
</dbReference>
<dbReference type="Pfam" id="PF12833">
    <property type="entry name" value="HTH_18"/>
    <property type="match status" value="1"/>
</dbReference>
<dbReference type="InterPro" id="IPR046532">
    <property type="entry name" value="DUF6597"/>
</dbReference>
<comment type="caution">
    <text evidence="5">The sequence shown here is derived from an EMBL/GenBank/DDBJ whole genome shotgun (WGS) entry which is preliminary data.</text>
</comment>
<dbReference type="RefSeq" id="WP_345133173.1">
    <property type="nucleotide sequence ID" value="NZ_BAABAT010000023.1"/>
</dbReference>
<keyword evidence="6" id="KW-1185">Reference proteome</keyword>
<evidence type="ECO:0000256" key="1">
    <source>
        <dbReference type="ARBA" id="ARBA00023015"/>
    </source>
</evidence>
<organism evidence="5 6">
    <name type="scientific">Dactylosporangium darangshiense</name>
    <dbReference type="NCBI Taxonomy" id="579108"/>
    <lineage>
        <taxon>Bacteria</taxon>
        <taxon>Bacillati</taxon>
        <taxon>Actinomycetota</taxon>
        <taxon>Actinomycetes</taxon>
        <taxon>Micromonosporales</taxon>
        <taxon>Micromonosporaceae</taxon>
        <taxon>Dactylosporangium</taxon>
    </lineage>
</organism>
<dbReference type="SMART" id="SM00342">
    <property type="entry name" value="HTH_ARAC"/>
    <property type="match status" value="1"/>
</dbReference>
<gene>
    <name evidence="5" type="ORF">GCM10022255_067880</name>
</gene>
<keyword evidence="1" id="KW-0805">Transcription regulation</keyword>
<dbReference type="Pfam" id="PF20240">
    <property type="entry name" value="DUF6597"/>
    <property type="match status" value="1"/>
</dbReference>
<evidence type="ECO:0000256" key="2">
    <source>
        <dbReference type="ARBA" id="ARBA00023125"/>
    </source>
</evidence>
<evidence type="ECO:0000256" key="3">
    <source>
        <dbReference type="ARBA" id="ARBA00023163"/>
    </source>
</evidence>
<proteinExistence type="predicted"/>
<dbReference type="PROSITE" id="PS01124">
    <property type="entry name" value="HTH_ARAC_FAMILY_2"/>
    <property type="match status" value="1"/>
</dbReference>
<feature type="domain" description="HTH araC/xylS-type" evidence="4">
    <location>
        <begin position="164"/>
        <end position="265"/>
    </location>
</feature>
<dbReference type="InterPro" id="IPR018060">
    <property type="entry name" value="HTH_AraC"/>
</dbReference>